<keyword evidence="5" id="KW-1185">Reference proteome</keyword>
<evidence type="ECO:0000259" key="3">
    <source>
        <dbReference type="PROSITE" id="PS50198"/>
    </source>
</evidence>
<keyword evidence="2" id="KW-0732">Signal</keyword>
<sequence>MKRIKKALAVLLSAGLLLGLFAGCSSKDPVVATVLGLDITASEYRYYLNLQRSSYIEATGLTYDQIGNVAMDEEGTTVEEFSRQTALNLCAVNRVLDWKFDDLGLKLTDEDNNTVETQIASLKSYYGSESNFKKMLKTNNLTEQAFRNVLMASVKSQRIANYLYDVDGPQEISEDEMREYFNDQFVRVKQIAIKTVNDAGGALDEETMKAQEQLCYDTIDRIQKNGEDFETVMSEVSEDTEMKDDPDGYIFDINAEYDEQFMELAFGLKEGYVGMAQTSWGYSIIKKYPLDDEKYFEDNRDYVLTMMKGKRIDELVGQLVVDNQPVVDEAALEEASKLPSELAKANS</sequence>
<feature type="chain" id="PRO_5038570886" evidence="2">
    <location>
        <begin position="23"/>
        <end position="347"/>
    </location>
</feature>
<dbReference type="Gene3D" id="3.10.50.40">
    <property type="match status" value="1"/>
</dbReference>
<dbReference type="Pfam" id="PF13616">
    <property type="entry name" value="Rotamase_3"/>
    <property type="match status" value="1"/>
</dbReference>
<dbReference type="Proteomes" id="UP000620366">
    <property type="component" value="Unassembled WGS sequence"/>
</dbReference>
<dbReference type="PROSITE" id="PS50198">
    <property type="entry name" value="PPIC_PPIASE_2"/>
    <property type="match status" value="1"/>
</dbReference>
<gene>
    <name evidence="4" type="ORF">H8695_08055</name>
</gene>
<dbReference type="SUPFAM" id="SSF54534">
    <property type="entry name" value="FKBP-like"/>
    <property type="match status" value="1"/>
</dbReference>
<dbReference type="PANTHER" id="PTHR47245:SF2">
    <property type="entry name" value="PEPTIDYL-PROLYL CIS-TRANS ISOMERASE HP_0175-RELATED"/>
    <property type="match status" value="1"/>
</dbReference>
<name>A0A926DF32_9FIRM</name>
<evidence type="ECO:0000313" key="5">
    <source>
        <dbReference type="Proteomes" id="UP000620366"/>
    </source>
</evidence>
<evidence type="ECO:0000256" key="2">
    <source>
        <dbReference type="SAM" id="SignalP"/>
    </source>
</evidence>
<feature type="signal peptide" evidence="2">
    <location>
        <begin position="1"/>
        <end position="22"/>
    </location>
</feature>
<dbReference type="InterPro" id="IPR050245">
    <property type="entry name" value="PrsA_foldase"/>
</dbReference>
<dbReference type="InterPro" id="IPR046357">
    <property type="entry name" value="PPIase_dom_sf"/>
</dbReference>
<dbReference type="PROSITE" id="PS51257">
    <property type="entry name" value="PROKAR_LIPOPROTEIN"/>
    <property type="match status" value="1"/>
</dbReference>
<dbReference type="PANTHER" id="PTHR47245">
    <property type="entry name" value="PEPTIDYLPROLYL ISOMERASE"/>
    <property type="match status" value="1"/>
</dbReference>
<proteinExistence type="predicted"/>
<evidence type="ECO:0000313" key="4">
    <source>
        <dbReference type="EMBL" id="MBC8536634.1"/>
    </source>
</evidence>
<dbReference type="SUPFAM" id="SSF109998">
    <property type="entry name" value="Triger factor/SurA peptide-binding domain-like"/>
    <property type="match status" value="1"/>
</dbReference>
<keyword evidence="1" id="KW-0413">Isomerase</keyword>
<dbReference type="AlphaFoldDB" id="A0A926DF32"/>
<keyword evidence="1" id="KW-0697">Rotamase</keyword>
<protein>
    <submittedName>
        <fullName evidence="4">SurA N-terminal domain-containing protein</fullName>
    </submittedName>
</protein>
<dbReference type="RefSeq" id="WP_249300473.1">
    <property type="nucleotide sequence ID" value="NZ_JACRSP010000003.1"/>
</dbReference>
<comment type="caution">
    <text evidence="4">The sequence shown here is derived from an EMBL/GenBank/DDBJ whole genome shotgun (WGS) entry which is preliminary data.</text>
</comment>
<dbReference type="InterPro" id="IPR000297">
    <property type="entry name" value="PPIase_PpiC"/>
</dbReference>
<evidence type="ECO:0000256" key="1">
    <source>
        <dbReference type="PROSITE-ProRule" id="PRU00278"/>
    </source>
</evidence>
<dbReference type="Pfam" id="PF13624">
    <property type="entry name" value="SurA_N_3"/>
    <property type="match status" value="1"/>
</dbReference>
<organism evidence="4 5">
    <name type="scientific">Feifania hominis</name>
    <dbReference type="NCBI Taxonomy" id="2763660"/>
    <lineage>
        <taxon>Bacteria</taxon>
        <taxon>Bacillati</taxon>
        <taxon>Bacillota</taxon>
        <taxon>Clostridia</taxon>
        <taxon>Eubacteriales</taxon>
        <taxon>Feifaniaceae</taxon>
        <taxon>Feifania</taxon>
    </lineage>
</organism>
<dbReference type="GO" id="GO:0003755">
    <property type="term" value="F:peptidyl-prolyl cis-trans isomerase activity"/>
    <property type="evidence" value="ECO:0007669"/>
    <property type="project" value="UniProtKB-KW"/>
</dbReference>
<feature type="domain" description="PpiC" evidence="3">
    <location>
        <begin position="183"/>
        <end position="289"/>
    </location>
</feature>
<accession>A0A926DF32</accession>
<dbReference type="InterPro" id="IPR027304">
    <property type="entry name" value="Trigger_fact/SurA_dom_sf"/>
</dbReference>
<reference evidence="4" key="1">
    <citation type="submission" date="2020-08" db="EMBL/GenBank/DDBJ databases">
        <title>Genome public.</title>
        <authorList>
            <person name="Liu C."/>
            <person name="Sun Q."/>
        </authorList>
    </citation>
    <scope>NUCLEOTIDE SEQUENCE</scope>
    <source>
        <strain evidence="4">BX7</strain>
    </source>
</reference>
<dbReference type="EMBL" id="JACRSP010000003">
    <property type="protein sequence ID" value="MBC8536634.1"/>
    <property type="molecule type" value="Genomic_DNA"/>
</dbReference>